<dbReference type="Pfam" id="PF00567">
    <property type="entry name" value="TUDOR"/>
    <property type="match status" value="2"/>
</dbReference>
<feature type="compositionally biased region" description="Low complexity" evidence="2">
    <location>
        <begin position="142"/>
        <end position="152"/>
    </location>
</feature>
<accession>A0A815HDW3</accession>
<dbReference type="PANTHER" id="PTHR22948">
    <property type="entry name" value="TUDOR DOMAIN CONTAINING PROTEIN"/>
    <property type="match status" value="1"/>
</dbReference>
<evidence type="ECO:0000256" key="2">
    <source>
        <dbReference type="SAM" id="MobiDB-lite"/>
    </source>
</evidence>
<evidence type="ECO:0000259" key="3">
    <source>
        <dbReference type="PROSITE" id="PS50102"/>
    </source>
</evidence>
<dbReference type="Proteomes" id="UP000663864">
    <property type="component" value="Unassembled WGS sequence"/>
</dbReference>
<feature type="compositionally biased region" description="Polar residues" evidence="2">
    <location>
        <begin position="85"/>
        <end position="117"/>
    </location>
</feature>
<dbReference type="Pfam" id="PF00076">
    <property type="entry name" value="RRM_1"/>
    <property type="match status" value="1"/>
</dbReference>
<dbReference type="InterPro" id="IPR000504">
    <property type="entry name" value="RRM_dom"/>
</dbReference>
<dbReference type="AlphaFoldDB" id="A0A815HDW3"/>
<comment type="caution">
    <text evidence="5">The sequence shown here is derived from an EMBL/GenBank/DDBJ whole genome shotgun (WGS) entry which is preliminary data.</text>
</comment>
<evidence type="ECO:0000313" key="7">
    <source>
        <dbReference type="Proteomes" id="UP000663864"/>
    </source>
</evidence>
<feature type="domain" description="RRM" evidence="3">
    <location>
        <begin position="10"/>
        <end position="87"/>
    </location>
</feature>
<dbReference type="EMBL" id="CAJOBD010001144">
    <property type="protein sequence ID" value="CAF3765814.1"/>
    <property type="molecule type" value="Genomic_DNA"/>
</dbReference>
<proteinExistence type="predicted"/>
<dbReference type="Proteomes" id="UP000663836">
    <property type="component" value="Unassembled WGS sequence"/>
</dbReference>
<dbReference type="GO" id="GO:0003723">
    <property type="term" value="F:RNA binding"/>
    <property type="evidence" value="ECO:0007669"/>
    <property type="project" value="UniProtKB-UniRule"/>
</dbReference>
<dbReference type="SUPFAM" id="SSF63748">
    <property type="entry name" value="Tudor/PWWP/MBT"/>
    <property type="match status" value="2"/>
</dbReference>
<feature type="region of interest" description="Disordered" evidence="2">
    <location>
        <begin position="85"/>
        <end position="156"/>
    </location>
</feature>
<dbReference type="FunFam" id="2.30.30.140:FF:000018">
    <property type="entry name" value="Serine/threonine-protein kinase 31"/>
    <property type="match status" value="1"/>
</dbReference>
<dbReference type="Gene3D" id="3.30.70.330">
    <property type="match status" value="1"/>
</dbReference>
<dbReference type="InterPro" id="IPR012677">
    <property type="entry name" value="Nucleotide-bd_a/b_plait_sf"/>
</dbReference>
<dbReference type="InterPro" id="IPR035437">
    <property type="entry name" value="SNase_OB-fold_sf"/>
</dbReference>
<feature type="compositionally biased region" description="Low complexity" evidence="2">
    <location>
        <begin position="118"/>
        <end position="128"/>
    </location>
</feature>
<evidence type="ECO:0000256" key="1">
    <source>
        <dbReference type="PROSITE-ProRule" id="PRU00176"/>
    </source>
</evidence>
<evidence type="ECO:0000313" key="6">
    <source>
        <dbReference type="EMBL" id="CAF3765814.1"/>
    </source>
</evidence>
<evidence type="ECO:0000313" key="5">
    <source>
        <dbReference type="EMBL" id="CAF1352816.1"/>
    </source>
</evidence>
<dbReference type="Gene3D" id="2.40.50.90">
    <property type="match status" value="1"/>
</dbReference>
<dbReference type="InterPro" id="IPR050621">
    <property type="entry name" value="Tudor_domain_containing"/>
</dbReference>
<dbReference type="CDD" id="cd00590">
    <property type="entry name" value="RRM_SF"/>
    <property type="match status" value="1"/>
</dbReference>
<dbReference type="Gene3D" id="2.30.30.140">
    <property type="match status" value="2"/>
</dbReference>
<dbReference type="InterPro" id="IPR035979">
    <property type="entry name" value="RBD_domain_sf"/>
</dbReference>
<keyword evidence="1" id="KW-0694">RNA-binding</keyword>
<feature type="domain" description="Tudor" evidence="4">
    <location>
        <begin position="456"/>
        <end position="514"/>
    </location>
</feature>
<evidence type="ECO:0000259" key="4">
    <source>
        <dbReference type="PROSITE" id="PS50304"/>
    </source>
</evidence>
<organism evidence="5 7">
    <name type="scientific">Rotaria sordida</name>
    <dbReference type="NCBI Taxonomy" id="392033"/>
    <lineage>
        <taxon>Eukaryota</taxon>
        <taxon>Metazoa</taxon>
        <taxon>Spiralia</taxon>
        <taxon>Gnathifera</taxon>
        <taxon>Rotifera</taxon>
        <taxon>Eurotatoria</taxon>
        <taxon>Bdelloidea</taxon>
        <taxon>Philodinida</taxon>
        <taxon>Philodinidae</taxon>
        <taxon>Rotaria</taxon>
    </lineage>
</organism>
<protein>
    <submittedName>
        <fullName evidence="5">Uncharacterized protein</fullName>
    </submittedName>
</protein>
<dbReference type="SUPFAM" id="SSF54928">
    <property type="entry name" value="RNA-binding domain, RBD"/>
    <property type="match status" value="1"/>
</dbReference>
<feature type="domain" description="Tudor" evidence="4">
    <location>
        <begin position="262"/>
        <end position="319"/>
    </location>
</feature>
<dbReference type="PROSITE" id="PS50304">
    <property type="entry name" value="TUDOR"/>
    <property type="match status" value="2"/>
</dbReference>
<dbReference type="EMBL" id="CAJNOT010002925">
    <property type="protein sequence ID" value="CAF1352816.1"/>
    <property type="molecule type" value="Genomic_DNA"/>
</dbReference>
<dbReference type="PROSITE" id="PS50102">
    <property type="entry name" value="RRM"/>
    <property type="match status" value="1"/>
</dbReference>
<dbReference type="SMART" id="SM00333">
    <property type="entry name" value="TUDOR"/>
    <property type="match status" value="2"/>
</dbReference>
<dbReference type="SMART" id="SM00360">
    <property type="entry name" value="RRM"/>
    <property type="match status" value="1"/>
</dbReference>
<reference evidence="5" key="1">
    <citation type="submission" date="2021-02" db="EMBL/GenBank/DDBJ databases">
        <authorList>
            <person name="Nowell W R."/>
        </authorList>
    </citation>
    <scope>NUCLEOTIDE SEQUENCE</scope>
</reference>
<dbReference type="PANTHER" id="PTHR22948:SF29">
    <property type="entry name" value="FI02030P-RELATED"/>
    <property type="match status" value="1"/>
</dbReference>
<sequence length="726" mass="82945">MMNDFSRRVNSIVVKNLPTDFTPNQLEELFSPFGQILSSKVLPYNSNFEGGCGFVNYANAESCNEAVDHMNNYVIQGFTLRVSQSTSRSGNNNFNRSQNGFRTTSTTNINPDENTNTSSPSTQSRFSSVRPVIERPSSTTQSKSISINSAHSSTHELDTVSNVNKPLWNGNIEQQQQQQQRTLNGKSPFQNDISIVNQQMNIEEHEEFIINKTYNIYLSNLEVPNIIFAATLDDYVNATLLITQMNKHEQLTKVQANSYKAKLTIGQICAALFNGDWYRARILEVGENRVRVQYIDWGNTGWCDSILEIRPLPNEYYKDPVLCVKCILDGVSSNEKLSDEQTNAILGILVLDLKLEMTVLRIENNVPYVRLNLGERNLNNEIRTILLSSNTKKQNQIMDFNSNKPDINLSEIHYVQLTTVDIEPECFHVLLMRDCLPIIMNVLKDWHANKQPLTTEPKPNMLVCAQYDADDLWYRGWIQNVTEDGYRVYFVDFGNEEIVSIDRLSECPDNLKNIPWQSIQIKLANIKLTDDERYILLRDFETDRLEMKIIQKHQDIYYVDLITNEKSLVEHILELRKKQQLQINEVPKIPMEPVQQIFTNVSTSIPVTTMENVSRTSNEYSQPIPLPVQPIVDIPGQPAILNNSKMLPSSTITNSTTTVDAAKMPLSTTLNTMTKQEPITQQKNDISINDNLITLINEQRRQNRLLEQIIAAINTTNALLTQLVQR</sequence>
<name>A0A815HDW3_9BILA</name>
<dbReference type="InterPro" id="IPR002999">
    <property type="entry name" value="Tudor"/>
</dbReference>
<gene>
    <name evidence="6" type="ORF">JBS370_LOCUS13392</name>
    <name evidence="5" type="ORF">ZHD862_LOCUS30655</name>
</gene>